<dbReference type="InterPro" id="IPR007432">
    <property type="entry name" value="DUF480"/>
</dbReference>
<reference evidence="2" key="1">
    <citation type="journal article" date="2014" name="Int. J. Syst. Evol. Microbiol.">
        <title>Complete genome sequence of Corynebacterium casei LMG S-19264T (=DSM 44701T), isolated from a smear-ripened cheese.</title>
        <authorList>
            <consortium name="US DOE Joint Genome Institute (JGI-PGF)"/>
            <person name="Walter F."/>
            <person name="Albersmeier A."/>
            <person name="Kalinowski J."/>
            <person name="Ruckert C."/>
        </authorList>
    </citation>
    <scope>NUCLEOTIDE SEQUENCE</scope>
    <source>
        <strain evidence="2">KCTC 12988</strain>
    </source>
</reference>
<dbReference type="InterPro" id="IPR036390">
    <property type="entry name" value="WH_DNA-bd_sf"/>
</dbReference>
<dbReference type="InterPro" id="IPR036388">
    <property type="entry name" value="WH-like_DNA-bd_sf"/>
</dbReference>
<dbReference type="Pfam" id="PF04337">
    <property type="entry name" value="DUF480"/>
    <property type="match status" value="1"/>
</dbReference>
<organism evidence="2 3">
    <name type="scientific">Roseibacillus persicicus</name>
    <dbReference type="NCBI Taxonomy" id="454148"/>
    <lineage>
        <taxon>Bacteria</taxon>
        <taxon>Pseudomonadati</taxon>
        <taxon>Verrucomicrobiota</taxon>
        <taxon>Verrucomicrobiia</taxon>
        <taxon>Verrucomicrobiales</taxon>
        <taxon>Verrucomicrobiaceae</taxon>
        <taxon>Roseibacillus</taxon>
    </lineage>
</organism>
<dbReference type="PANTHER" id="PTHR38768">
    <property type="entry name" value="UPF0502 PROTEIN YCEH"/>
    <property type="match status" value="1"/>
</dbReference>
<gene>
    <name evidence="2" type="ORF">GCM10007100_29580</name>
</gene>
<dbReference type="AlphaFoldDB" id="A0A918TV91"/>
<dbReference type="Gene3D" id="1.10.10.10">
    <property type="entry name" value="Winged helix-like DNA-binding domain superfamily/Winged helix DNA-binding domain"/>
    <property type="match status" value="2"/>
</dbReference>
<evidence type="ECO:0000313" key="3">
    <source>
        <dbReference type="Proteomes" id="UP000644507"/>
    </source>
</evidence>
<dbReference type="EMBL" id="BMXI01000013">
    <property type="protein sequence ID" value="GHC60358.1"/>
    <property type="molecule type" value="Genomic_DNA"/>
</dbReference>
<reference evidence="2" key="2">
    <citation type="submission" date="2020-09" db="EMBL/GenBank/DDBJ databases">
        <authorList>
            <person name="Sun Q."/>
            <person name="Kim S."/>
        </authorList>
    </citation>
    <scope>NUCLEOTIDE SEQUENCE</scope>
    <source>
        <strain evidence="2">KCTC 12988</strain>
    </source>
</reference>
<sequence>MKHFPELQLTPVSARVLGCLLEKQVTTPDLYPLTLNSLVTACNQSSSRNPITNYTADEVSEAIRLLSEDYLVTKVLGGRAPKYEHELSDVLDLSDAERAVLTVLLLRGTQTTGEIKQRTERLYAFDSLDQIEEILTGFIEYPHGPLVERIPSGAGRRVETFRHLLAENGTSPTEPEAEPASDDWRQEMEQKIAELEARIAELENR</sequence>
<comment type="caution">
    <text evidence="2">The sequence shown here is derived from an EMBL/GenBank/DDBJ whole genome shotgun (WGS) entry which is preliminary data.</text>
</comment>
<dbReference type="PANTHER" id="PTHR38768:SF1">
    <property type="entry name" value="UPF0502 PROTEIN YCEH"/>
    <property type="match status" value="1"/>
</dbReference>
<dbReference type="Proteomes" id="UP000644507">
    <property type="component" value="Unassembled WGS sequence"/>
</dbReference>
<dbReference type="HAMAP" id="MF_01584">
    <property type="entry name" value="UPF0502"/>
    <property type="match status" value="1"/>
</dbReference>
<evidence type="ECO:0000313" key="2">
    <source>
        <dbReference type="EMBL" id="GHC60358.1"/>
    </source>
</evidence>
<protein>
    <submittedName>
        <fullName evidence="2">UPF0502 protein</fullName>
    </submittedName>
</protein>
<dbReference type="SUPFAM" id="SSF46785">
    <property type="entry name" value="Winged helix' DNA-binding domain"/>
    <property type="match status" value="2"/>
</dbReference>
<accession>A0A918TV91</accession>
<dbReference type="RefSeq" id="WP_189571448.1">
    <property type="nucleotide sequence ID" value="NZ_BMXI01000013.1"/>
</dbReference>
<evidence type="ECO:0000256" key="1">
    <source>
        <dbReference type="HAMAP-Rule" id="MF_01584"/>
    </source>
</evidence>
<keyword evidence="3" id="KW-1185">Reference proteome</keyword>
<proteinExistence type="inferred from homology"/>
<comment type="similarity">
    <text evidence="1">Belongs to the UPF0502 family.</text>
</comment>
<name>A0A918TV91_9BACT</name>